<name>J9FET0_9ZZZZ</name>
<comment type="caution">
    <text evidence="1">The sequence shown here is derived from an EMBL/GenBank/DDBJ whole genome shotgun (WGS) entry which is preliminary data.</text>
</comment>
<organism evidence="1">
    <name type="scientific">gut metagenome</name>
    <dbReference type="NCBI Taxonomy" id="749906"/>
    <lineage>
        <taxon>unclassified sequences</taxon>
        <taxon>metagenomes</taxon>
        <taxon>organismal metagenomes</taxon>
    </lineage>
</organism>
<reference evidence="1" key="1">
    <citation type="journal article" date="2012" name="PLoS ONE">
        <title>Gene sets for utilization of primary and secondary nutrition supplies in the distal gut of endangered iberian lynx.</title>
        <authorList>
            <person name="Alcaide M."/>
            <person name="Messina E."/>
            <person name="Richter M."/>
            <person name="Bargiela R."/>
            <person name="Peplies J."/>
            <person name="Huws S.A."/>
            <person name="Newbold C.J."/>
            <person name="Golyshin P.N."/>
            <person name="Simon M.A."/>
            <person name="Lopez G."/>
            <person name="Yakimov M.M."/>
            <person name="Ferrer M."/>
        </authorList>
    </citation>
    <scope>NUCLEOTIDE SEQUENCE</scope>
</reference>
<evidence type="ECO:0000313" key="1">
    <source>
        <dbReference type="EMBL" id="EJW92928.1"/>
    </source>
</evidence>
<dbReference type="AlphaFoldDB" id="J9FET0"/>
<dbReference type="EMBL" id="AMCI01007260">
    <property type="protein sequence ID" value="EJW92928.1"/>
    <property type="molecule type" value="Genomic_DNA"/>
</dbReference>
<accession>J9FET0</accession>
<gene>
    <name evidence="1" type="ORF">EVA_18966</name>
</gene>
<proteinExistence type="predicted"/>
<sequence>MHLSLERSAAYSSLQRVFYLCFIIVRTESFVKMANAGFPAR</sequence>
<protein>
    <submittedName>
        <fullName evidence="1">Uncharacterized protein</fullName>
    </submittedName>
</protein>